<sequence>YDALLKRKSQTDLDVAPLKVKERNNCSPELKDGSISSDDTKLTTRSKQRKEIITMLNLSDATRTDTFNTSCSQAARFSPERSHKVAMDTTAALRNTSRPRPGFCKPGFPQICHELSVYQGTSPVSTLHLKYLNLLDQGGRERGVEAWGAEVVISPRADAVTPSLPPEASGGQRVEVGVWSVGCSHPEISSIIGASRMCEPGHP</sequence>
<reference evidence="2 3" key="1">
    <citation type="submission" date="2021-06" db="EMBL/GenBank/DDBJ databases">
        <authorList>
            <person name="Palmer J.M."/>
        </authorList>
    </citation>
    <scope>NUCLEOTIDE SEQUENCE [LARGE SCALE GENOMIC DNA]</scope>
    <source>
        <strain evidence="2 3">XC_2019</strain>
        <tissue evidence="2">Muscle</tissue>
    </source>
</reference>
<keyword evidence="3" id="KW-1185">Reference proteome</keyword>
<proteinExistence type="predicted"/>
<protein>
    <submittedName>
        <fullName evidence="2">Uncharacterized protein</fullName>
    </submittedName>
</protein>
<evidence type="ECO:0000313" key="2">
    <source>
        <dbReference type="EMBL" id="MEQ2205585.1"/>
    </source>
</evidence>
<dbReference type="Proteomes" id="UP001434883">
    <property type="component" value="Unassembled WGS sequence"/>
</dbReference>
<feature type="non-terminal residue" evidence="2">
    <location>
        <position position="1"/>
    </location>
</feature>
<organism evidence="2 3">
    <name type="scientific">Xenoophorus captivus</name>
    <dbReference type="NCBI Taxonomy" id="1517983"/>
    <lineage>
        <taxon>Eukaryota</taxon>
        <taxon>Metazoa</taxon>
        <taxon>Chordata</taxon>
        <taxon>Craniata</taxon>
        <taxon>Vertebrata</taxon>
        <taxon>Euteleostomi</taxon>
        <taxon>Actinopterygii</taxon>
        <taxon>Neopterygii</taxon>
        <taxon>Teleostei</taxon>
        <taxon>Neoteleostei</taxon>
        <taxon>Acanthomorphata</taxon>
        <taxon>Ovalentaria</taxon>
        <taxon>Atherinomorphae</taxon>
        <taxon>Cyprinodontiformes</taxon>
        <taxon>Goodeidae</taxon>
        <taxon>Xenoophorus</taxon>
    </lineage>
</organism>
<feature type="compositionally biased region" description="Basic and acidic residues" evidence="1">
    <location>
        <begin position="24"/>
        <end position="42"/>
    </location>
</feature>
<feature type="region of interest" description="Disordered" evidence="1">
    <location>
        <begin position="24"/>
        <end position="46"/>
    </location>
</feature>
<dbReference type="EMBL" id="JAHRIN010042156">
    <property type="protein sequence ID" value="MEQ2205585.1"/>
    <property type="molecule type" value="Genomic_DNA"/>
</dbReference>
<evidence type="ECO:0000256" key="1">
    <source>
        <dbReference type="SAM" id="MobiDB-lite"/>
    </source>
</evidence>
<gene>
    <name evidence="2" type="ORF">XENOCAPTIV_004406</name>
</gene>
<name>A0ABV0RBU1_9TELE</name>
<accession>A0ABV0RBU1</accession>
<evidence type="ECO:0000313" key="3">
    <source>
        <dbReference type="Proteomes" id="UP001434883"/>
    </source>
</evidence>
<comment type="caution">
    <text evidence="2">The sequence shown here is derived from an EMBL/GenBank/DDBJ whole genome shotgun (WGS) entry which is preliminary data.</text>
</comment>